<keyword evidence="8" id="KW-1185">Reference proteome</keyword>
<keyword evidence="3 4" id="KW-0539">Nucleus</keyword>
<dbReference type="SMART" id="SM00389">
    <property type="entry name" value="HOX"/>
    <property type="match status" value="1"/>
</dbReference>
<comment type="subcellular location">
    <subcellularLocation>
        <location evidence="1 3 4">Nucleus</location>
    </subcellularLocation>
</comment>
<evidence type="ECO:0000256" key="3">
    <source>
        <dbReference type="PROSITE-ProRule" id="PRU00108"/>
    </source>
</evidence>
<sequence length="265" mass="29883">MATLILNKVCLHSGSSSNVCITDLMCPLIQMFSGNMPFKIVSTRRKGKVELCTVPETWEVKGILRWPKMYGDILSKNDSTQPQTDWLTYNCVVKRRNYSTYEEAEDELSKMLDKTDTDDTDDGERSYKRTTPPQKVLNLNAAAQRIMIKPGNPNKRMKQPTSTTQAGPTIPTSQAIQAAFNETSNLIRLDCFSGGYAGLYGGYAAAALAGLAGPPPKRKRRHRTIFTEEQLEQLESTFDKTHYPDVVLREQLALRVDLKEERVER</sequence>
<dbReference type="Gene3D" id="1.10.10.60">
    <property type="entry name" value="Homeodomain-like"/>
    <property type="match status" value="1"/>
</dbReference>
<dbReference type="SUPFAM" id="SSF46689">
    <property type="entry name" value="Homeodomain-like"/>
    <property type="match status" value="1"/>
</dbReference>
<dbReference type="GO" id="GO:0000978">
    <property type="term" value="F:RNA polymerase II cis-regulatory region sequence-specific DNA binding"/>
    <property type="evidence" value="ECO:0007669"/>
    <property type="project" value="TreeGrafter"/>
</dbReference>
<dbReference type="InterPro" id="IPR001356">
    <property type="entry name" value="HD"/>
</dbReference>
<evidence type="ECO:0000256" key="1">
    <source>
        <dbReference type="ARBA" id="ARBA00004123"/>
    </source>
</evidence>
<accession>A0A0L7L8Z8</accession>
<feature type="region of interest" description="Disordered" evidence="5">
    <location>
        <begin position="106"/>
        <end position="132"/>
    </location>
</feature>
<dbReference type="PANTHER" id="PTHR46643">
    <property type="entry name" value="HOMEOBOX PROTEIN GOOSECOID-RELATED"/>
    <property type="match status" value="1"/>
</dbReference>
<evidence type="ECO:0000313" key="7">
    <source>
        <dbReference type="EMBL" id="KOB71840.1"/>
    </source>
</evidence>
<dbReference type="Pfam" id="PF00046">
    <property type="entry name" value="Homeodomain"/>
    <property type="match status" value="1"/>
</dbReference>
<dbReference type="Proteomes" id="UP000037510">
    <property type="component" value="Unassembled WGS sequence"/>
</dbReference>
<proteinExistence type="inferred from homology"/>
<feature type="domain" description="Homeobox" evidence="6">
    <location>
        <begin position="217"/>
        <end position="265"/>
    </location>
</feature>
<gene>
    <name evidence="7" type="ORF">OBRU01_11661</name>
</gene>
<dbReference type="GO" id="GO:0000981">
    <property type="term" value="F:DNA-binding transcription factor activity, RNA polymerase II-specific"/>
    <property type="evidence" value="ECO:0007669"/>
    <property type="project" value="TreeGrafter"/>
</dbReference>
<dbReference type="PROSITE" id="PS50071">
    <property type="entry name" value="HOMEOBOX_2"/>
    <property type="match status" value="1"/>
</dbReference>
<dbReference type="STRING" id="104452.A0A0L7L8Z8"/>
<evidence type="ECO:0000259" key="6">
    <source>
        <dbReference type="PROSITE" id="PS50071"/>
    </source>
</evidence>
<dbReference type="InterPro" id="IPR051440">
    <property type="entry name" value="Goosecoid-like_HB"/>
</dbReference>
<feature type="compositionally biased region" description="Basic and acidic residues" evidence="5">
    <location>
        <begin position="107"/>
        <end position="127"/>
    </location>
</feature>
<protein>
    <submittedName>
        <fullName evidence="7">Putative homeobox transcription factor</fullName>
    </submittedName>
</protein>
<feature type="compositionally biased region" description="Polar residues" evidence="5">
    <location>
        <begin position="159"/>
        <end position="169"/>
    </location>
</feature>
<comment type="similarity">
    <text evidence="2">Belongs to the paired homeobox family. Bicoid subfamily.</text>
</comment>
<evidence type="ECO:0000256" key="4">
    <source>
        <dbReference type="RuleBase" id="RU000682"/>
    </source>
</evidence>
<comment type="caution">
    <text evidence="7">The sequence shown here is derived from an EMBL/GenBank/DDBJ whole genome shotgun (WGS) entry which is preliminary data.</text>
</comment>
<evidence type="ECO:0000256" key="2">
    <source>
        <dbReference type="ARBA" id="ARBA00006503"/>
    </source>
</evidence>
<dbReference type="GO" id="GO:0005634">
    <property type="term" value="C:nucleus"/>
    <property type="evidence" value="ECO:0007669"/>
    <property type="project" value="UniProtKB-SubCell"/>
</dbReference>
<name>A0A0L7L8Z8_OPEBR</name>
<evidence type="ECO:0000313" key="8">
    <source>
        <dbReference type="Proteomes" id="UP000037510"/>
    </source>
</evidence>
<keyword evidence="3 4" id="KW-0238">DNA-binding</keyword>
<dbReference type="InterPro" id="IPR009057">
    <property type="entry name" value="Homeodomain-like_sf"/>
</dbReference>
<dbReference type="PANTHER" id="PTHR46643:SF1">
    <property type="entry name" value="HOMEOBOX PROTEIN GOOSECOID-2"/>
    <property type="match status" value="1"/>
</dbReference>
<dbReference type="CDD" id="cd00086">
    <property type="entry name" value="homeodomain"/>
    <property type="match status" value="1"/>
</dbReference>
<evidence type="ECO:0000256" key="5">
    <source>
        <dbReference type="SAM" id="MobiDB-lite"/>
    </source>
</evidence>
<keyword evidence="3 4" id="KW-0371">Homeobox</keyword>
<feature type="region of interest" description="Disordered" evidence="5">
    <location>
        <begin position="150"/>
        <end position="169"/>
    </location>
</feature>
<organism evidence="7 8">
    <name type="scientific">Operophtera brumata</name>
    <name type="common">Winter moth</name>
    <name type="synonym">Phalaena brumata</name>
    <dbReference type="NCBI Taxonomy" id="104452"/>
    <lineage>
        <taxon>Eukaryota</taxon>
        <taxon>Metazoa</taxon>
        <taxon>Ecdysozoa</taxon>
        <taxon>Arthropoda</taxon>
        <taxon>Hexapoda</taxon>
        <taxon>Insecta</taxon>
        <taxon>Pterygota</taxon>
        <taxon>Neoptera</taxon>
        <taxon>Endopterygota</taxon>
        <taxon>Lepidoptera</taxon>
        <taxon>Glossata</taxon>
        <taxon>Ditrysia</taxon>
        <taxon>Geometroidea</taxon>
        <taxon>Geometridae</taxon>
        <taxon>Larentiinae</taxon>
        <taxon>Operophtera</taxon>
    </lineage>
</organism>
<dbReference type="AlphaFoldDB" id="A0A0L7L8Z8"/>
<dbReference type="EMBL" id="JTDY01002232">
    <property type="protein sequence ID" value="KOB71840.1"/>
    <property type="molecule type" value="Genomic_DNA"/>
</dbReference>
<reference evidence="7 8" key="1">
    <citation type="journal article" date="2015" name="Genome Biol. Evol.">
        <title>The genome of winter moth (Operophtera brumata) provides a genomic perspective on sexual dimorphism and phenology.</title>
        <authorList>
            <person name="Derks M.F."/>
            <person name="Smit S."/>
            <person name="Salis L."/>
            <person name="Schijlen E."/>
            <person name="Bossers A."/>
            <person name="Mateman C."/>
            <person name="Pijl A.S."/>
            <person name="de Ridder D."/>
            <person name="Groenen M.A."/>
            <person name="Visser M.E."/>
            <person name="Megens H.J."/>
        </authorList>
    </citation>
    <scope>NUCLEOTIDE SEQUENCE [LARGE SCALE GENOMIC DNA]</scope>
    <source>
        <strain evidence="7">WM2013NL</strain>
        <tissue evidence="7">Head and thorax</tissue>
    </source>
</reference>